<feature type="domain" description="HAMP" evidence="9">
    <location>
        <begin position="55"/>
        <end position="108"/>
    </location>
</feature>
<evidence type="ECO:0000256" key="3">
    <source>
        <dbReference type="ARBA" id="ARBA00023136"/>
    </source>
</evidence>
<comment type="caution">
    <text evidence="10">The sequence shown here is derived from an EMBL/GenBank/DDBJ whole genome shotgun (WGS) entry which is preliminary data.</text>
</comment>
<dbReference type="SUPFAM" id="SSF58104">
    <property type="entry name" value="Methyl-accepting chemotaxis protein (MCP) signaling domain"/>
    <property type="match status" value="1"/>
</dbReference>
<evidence type="ECO:0000256" key="2">
    <source>
        <dbReference type="ARBA" id="ARBA00022475"/>
    </source>
</evidence>
<dbReference type="PROSITE" id="PS50111">
    <property type="entry name" value="CHEMOTAXIS_TRANSDUC_2"/>
    <property type="match status" value="1"/>
</dbReference>
<keyword evidence="7" id="KW-1133">Transmembrane helix</keyword>
<evidence type="ECO:0000256" key="5">
    <source>
        <dbReference type="ARBA" id="ARBA00029447"/>
    </source>
</evidence>
<evidence type="ECO:0000313" key="10">
    <source>
        <dbReference type="EMBL" id="MFD1179277.1"/>
    </source>
</evidence>
<dbReference type="EMBL" id="JBHTLM010000027">
    <property type="protein sequence ID" value="MFD1179277.1"/>
    <property type="molecule type" value="Genomic_DNA"/>
</dbReference>
<dbReference type="Gene3D" id="6.10.340.10">
    <property type="match status" value="1"/>
</dbReference>
<evidence type="ECO:0000256" key="7">
    <source>
        <dbReference type="SAM" id="Phobius"/>
    </source>
</evidence>
<comment type="subcellular location">
    <subcellularLocation>
        <location evidence="1">Cell membrane</location>
    </subcellularLocation>
</comment>
<dbReference type="SMART" id="SM00283">
    <property type="entry name" value="MA"/>
    <property type="match status" value="1"/>
</dbReference>
<evidence type="ECO:0000256" key="1">
    <source>
        <dbReference type="ARBA" id="ARBA00004236"/>
    </source>
</evidence>
<dbReference type="Pfam" id="PF00672">
    <property type="entry name" value="HAMP"/>
    <property type="match status" value="1"/>
</dbReference>
<keyword evidence="3 7" id="KW-0472">Membrane</keyword>
<keyword evidence="11" id="KW-1185">Reference proteome</keyword>
<proteinExistence type="inferred from homology"/>
<dbReference type="Gene3D" id="1.10.287.950">
    <property type="entry name" value="Methyl-accepting chemotaxis protein"/>
    <property type="match status" value="1"/>
</dbReference>
<feature type="domain" description="Methyl-accepting transducer" evidence="8">
    <location>
        <begin position="127"/>
        <end position="363"/>
    </location>
</feature>
<keyword evidence="2" id="KW-1003">Cell membrane</keyword>
<evidence type="ECO:0000313" key="11">
    <source>
        <dbReference type="Proteomes" id="UP001597262"/>
    </source>
</evidence>
<gene>
    <name evidence="10" type="ORF">ACFQ3W_23690</name>
</gene>
<comment type="similarity">
    <text evidence="5">Belongs to the methyl-accepting chemotaxis (MCP) protein family.</text>
</comment>
<feature type="transmembrane region" description="Helical" evidence="7">
    <location>
        <begin position="35"/>
        <end position="54"/>
    </location>
</feature>
<evidence type="ECO:0000256" key="4">
    <source>
        <dbReference type="ARBA" id="ARBA00023224"/>
    </source>
</evidence>
<organism evidence="10 11">
    <name type="scientific">Paenibacillus puldeungensis</name>
    <dbReference type="NCBI Taxonomy" id="696536"/>
    <lineage>
        <taxon>Bacteria</taxon>
        <taxon>Bacillati</taxon>
        <taxon>Bacillota</taxon>
        <taxon>Bacilli</taxon>
        <taxon>Bacillales</taxon>
        <taxon>Paenibacillaceae</taxon>
        <taxon>Paenibacillus</taxon>
    </lineage>
</organism>
<evidence type="ECO:0000259" key="9">
    <source>
        <dbReference type="PROSITE" id="PS50885"/>
    </source>
</evidence>
<keyword evidence="7" id="KW-0812">Transmembrane</keyword>
<dbReference type="RefSeq" id="WP_379321703.1">
    <property type="nucleotide sequence ID" value="NZ_JBHTLM010000027.1"/>
</dbReference>
<protein>
    <submittedName>
        <fullName evidence="10">Methyl-accepting chemotaxis protein</fullName>
    </submittedName>
</protein>
<dbReference type="Pfam" id="PF00015">
    <property type="entry name" value="MCPsignal"/>
    <property type="match status" value="1"/>
</dbReference>
<keyword evidence="4 6" id="KW-0807">Transducer</keyword>
<dbReference type="InterPro" id="IPR004089">
    <property type="entry name" value="MCPsignal_dom"/>
</dbReference>
<reference evidence="11" key="1">
    <citation type="journal article" date="2019" name="Int. J. Syst. Evol. Microbiol.">
        <title>The Global Catalogue of Microorganisms (GCM) 10K type strain sequencing project: providing services to taxonomists for standard genome sequencing and annotation.</title>
        <authorList>
            <consortium name="The Broad Institute Genomics Platform"/>
            <consortium name="The Broad Institute Genome Sequencing Center for Infectious Disease"/>
            <person name="Wu L."/>
            <person name="Ma J."/>
        </authorList>
    </citation>
    <scope>NUCLEOTIDE SEQUENCE [LARGE SCALE GENOMIC DNA]</scope>
    <source>
        <strain evidence="11">CCUG 59189</strain>
    </source>
</reference>
<dbReference type="InterPro" id="IPR003660">
    <property type="entry name" value="HAMP_dom"/>
</dbReference>
<feature type="transmembrane region" description="Helical" evidence="7">
    <location>
        <begin position="7"/>
        <end position="23"/>
    </location>
</feature>
<dbReference type="SMART" id="SM00304">
    <property type="entry name" value="HAMP"/>
    <property type="match status" value="2"/>
</dbReference>
<dbReference type="PROSITE" id="PS50885">
    <property type="entry name" value="HAMP"/>
    <property type="match status" value="1"/>
</dbReference>
<dbReference type="CDD" id="cd11386">
    <property type="entry name" value="MCP_signal"/>
    <property type="match status" value="1"/>
</dbReference>
<dbReference type="PANTHER" id="PTHR32089">
    <property type="entry name" value="METHYL-ACCEPTING CHEMOTAXIS PROTEIN MCPB"/>
    <property type="match status" value="1"/>
</dbReference>
<dbReference type="CDD" id="cd06225">
    <property type="entry name" value="HAMP"/>
    <property type="match status" value="1"/>
</dbReference>
<name>A0ABW3S510_9BACL</name>
<evidence type="ECO:0000259" key="8">
    <source>
        <dbReference type="PROSITE" id="PS50111"/>
    </source>
</evidence>
<evidence type="ECO:0000256" key="6">
    <source>
        <dbReference type="PROSITE-ProRule" id="PRU00284"/>
    </source>
</evidence>
<dbReference type="Proteomes" id="UP001597262">
    <property type="component" value="Unassembled WGS sequence"/>
</dbReference>
<sequence length="414" mass="44932">MRRKVRFALLATIISVAMVPSILDLVLNGELENTWFLIFGISVALAIAAALFNIRFVAVPLDRLSEATQKISSGDLTQRVEYLNRKDEIGNLANHFQQMVDDLHSMITNVRETTDRVTLSAEQLSAGTEQTTKAIEHVTVAIQEMATGSDRQLQRVENGADGVEKMSEQVIVMSEHIRAVTETMERTTGVTEEGNASVLDVVDKVNHIQQTMDELGAVMKTLSERTENIGGIVEVITGIAQQTNLLALNASIEAARAGEDGRGFAVVASEVRKLAEESEQSAHQIAELIAGIQGEMERAITSMDSAINGVREGREAFDVSGRSFSRIREAVQGAAVKMENVAVSAKELAQGAEKVTDSIKDIRLISEETAGNTQTISAAAQEQLASVEEIASSSADLSRMAEKLRTLIHKFKIQ</sequence>
<accession>A0ABW3S510</accession>
<dbReference type="PANTHER" id="PTHR32089:SF112">
    <property type="entry name" value="LYSOZYME-LIKE PROTEIN-RELATED"/>
    <property type="match status" value="1"/>
</dbReference>